<feature type="signal peptide" evidence="4">
    <location>
        <begin position="1"/>
        <end position="21"/>
    </location>
</feature>
<keyword evidence="3 4" id="KW-0732">Signal</keyword>
<comment type="similarity">
    <text evidence="2">Belongs to the bacterial solute-binding protein SsuA/TauA family.</text>
</comment>
<evidence type="ECO:0000256" key="1">
    <source>
        <dbReference type="ARBA" id="ARBA00004418"/>
    </source>
</evidence>
<organism evidence="6 7">
    <name type="scientific">Arthrobacter mangrovi</name>
    <dbReference type="NCBI Taxonomy" id="2966350"/>
    <lineage>
        <taxon>Bacteria</taxon>
        <taxon>Bacillati</taxon>
        <taxon>Actinomycetota</taxon>
        <taxon>Actinomycetes</taxon>
        <taxon>Micrococcales</taxon>
        <taxon>Micrococcaceae</taxon>
        <taxon>Arthrobacter</taxon>
    </lineage>
</organism>
<dbReference type="Gene3D" id="3.40.190.10">
    <property type="entry name" value="Periplasmic binding protein-like II"/>
    <property type="match status" value="2"/>
</dbReference>
<keyword evidence="7" id="KW-1185">Reference proteome</keyword>
<dbReference type="PROSITE" id="PS51257">
    <property type="entry name" value="PROKAR_LIPOPROTEIN"/>
    <property type="match status" value="1"/>
</dbReference>
<dbReference type="SUPFAM" id="SSF53850">
    <property type="entry name" value="Periplasmic binding protein-like II"/>
    <property type="match status" value="1"/>
</dbReference>
<dbReference type="Proteomes" id="UP001209654">
    <property type="component" value="Unassembled WGS sequence"/>
</dbReference>
<evidence type="ECO:0000256" key="3">
    <source>
        <dbReference type="ARBA" id="ARBA00022729"/>
    </source>
</evidence>
<dbReference type="PANTHER" id="PTHR30024:SF47">
    <property type="entry name" value="TAURINE-BINDING PERIPLASMIC PROTEIN"/>
    <property type="match status" value="1"/>
</dbReference>
<sequence>MRIRKGLALAASVLAVLLATGCGVGRGSAVELGPGDPIKVGVIPVADFAPVYIAAEEGYFADEGLNVETQVMQNAAAIAPSVINGQLQFGTAAVPPFLGAVQKGLPLKAVANGTSVAADPDKDPSALVAAPGTGIERPKDLEGRTVAVNALSSIVHVTAAAAIKADGGDPSLVTFVAMPFPDMLPALARGAVDAASLVEPFYAKSVAQGAEVLGNPYSQTLKPDGTFTVIFTAQPFIETNPEIVEKFARAVDRASAEAARDPQKVGAVLAKYGKLPPDVFARIRVPMYSDRLDTGALASTGELMQGLGFLPGAVDVESAVWK</sequence>
<feature type="domain" description="SsuA/THI5-like" evidence="5">
    <location>
        <begin position="47"/>
        <end position="264"/>
    </location>
</feature>
<gene>
    <name evidence="6" type="ORF">AHIS1636_35170</name>
</gene>
<evidence type="ECO:0000259" key="5">
    <source>
        <dbReference type="Pfam" id="PF09084"/>
    </source>
</evidence>
<dbReference type="PANTHER" id="PTHR30024">
    <property type="entry name" value="ALIPHATIC SULFONATES-BINDING PROTEIN-RELATED"/>
    <property type="match status" value="1"/>
</dbReference>
<dbReference type="RefSeq" id="WP_264797156.1">
    <property type="nucleotide sequence ID" value="NZ_BRVS01000026.1"/>
</dbReference>
<accession>A0ABQ5MYP7</accession>
<comment type="subcellular location">
    <subcellularLocation>
        <location evidence="1">Periplasm</location>
    </subcellularLocation>
</comment>
<dbReference type="Pfam" id="PF09084">
    <property type="entry name" value="NMT1"/>
    <property type="match status" value="1"/>
</dbReference>
<reference evidence="6 7" key="1">
    <citation type="journal article" date="2023" name="Int. J. Syst. Evol. Microbiol.">
        <title>Arthrobacter mangrovi sp. nov., an actinobacterium isolated from the rhizosphere of a mangrove.</title>
        <authorList>
            <person name="Hamada M."/>
            <person name="Saitou S."/>
            <person name="Enomoto N."/>
            <person name="Nanri K."/>
            <person name="Hidaka K."/>
            <person name="Miura T."/>
            <person name="Tamura T."/>
        </authorList>
    </citation>
    <scope>NUCLEOTIDE SEQUENCE [LARGE SCALE GENOMIC DNA]</scope>
    <source>
        <strain evidence="6 7">NBRC 112813</strain>
    </source>
</reference>
<evidence type="ECO:0000256" key="2">
    <source>
        <dbReference type="ARBA" id="ARBA00010742"/>
    </source>
</evidence>
<protein>
    <recommendedName>
        <fullName evidence="5">SsuA/THI5-like domain-containing protein</fullName>
    </recommendedName>
</protein>
<proteinExistence type="inferred from homology"/>
<comment type="caution">
    <text evidence="6">The sequence shown here is derived from an EMBL/GenBank/DDBJ whole genome shotgun (WGS) entry which is preliminary data.</text>
</comment>
<evidence type="ECO:0000313" key="6">
    <source>
        <dbReference type="EMBL" id="GLB69074.1"/>
    </source>
</evidence>
<dbReference type="InterPro" id="IPR015168">
    <property type="entry name" value="SsuA/THI5"/>
</dbReference>
<evidence type="ECO:0000313" key="7">
    <source>
        <dbReference type="Proteomes" id="UP001209654"/>
    </source>
</evidence>
<feature type="chain" id="PRO_5047401053" description="SsuA/THI5-like domain-containing protein" evidence="4">
    <location>
        <begin position="22"/>
        <end position="322"/>
    </location>
</feature>
<name>A0ABQ5MYP7_9MICC</name>
<dbReference type="EMBL" id="BRVS01000026">
    <property type="protein sequence ID" value="GLB69074.1"/>
    <property type="molecule type" value="Genomic_DNA"/>
</dbReference>
<evidence type="ECO:0000256" key="4">
    <source>
        <dbReference type="SAM" id="SignalP"/>
    </source>
</evidence>